<dbReference type="RefSeq" id="WP_147751350.1">
    <property type="nucleotide sequence ID" value="NZ_BPQG01000065.1"/>
</dbReference>
<accession>A0ABQ4QMB8</accession>
<evidence type="ECO:0000313" key="2">
    <source>
        <dbReference type="Proteomes" id="UP001055117"/>
    </source>
</evidence>
<organism evidence="1 2">
    <name type="scientific">Methylobacterium cerastii</name>
    <dbReference type="NCBI Taxonomy" id="932741"/>
    <lineage>
        <taxon>Bacteria</taxon>
        <taxon>Pseudomonadati</taxon>
        <taxon>Pseudomonadota</taxon>
        <taxon>Alphaproteobacteria</taxon>
        <taxon>Hyphomicrobiales</taxon>
        <taxon>Methylobacteriaceae</taxon>
        <taxon>Methylobacterium</taxon>
    </lineage>
</organism>
<dbReference type="EMBL" id="BPQG01000065">
    <property type="protein sequence ID" value="GJD46040.1"/>
    <property type="molecule type" value="Genomic_DNA"/>
</dbReference>
<reference evidence="1 2" key="1">
    <citation type="journal article" date="2021" name="Front. Microbiol.">
        <title>Comprehensive Comparative Genomics and Phenotyping of Methylobacterium Species.</title>
        <authorList>
            <person name="Alessa O."/>
            <person name="Ogura Y."/>
            <person name="Fujitani Y."/>
            <person name="Takami H."/>
            <person name="Hayashi T."/>
            <person name="Sahin N."/>
            <person name="Tani A."/>
        </authorList>
    </citation>
    <scope>NUCLEOTIDE SEQUENCE [LARGE SCALE GENOMIC DNA]</scope>
    <source>
        <strain evidence="1 2">DSM 23679</strain>
    </source>
</reference>
<dbReference type="Proteomes" id="UP001055117">
    <property type="component" value="Unassembled WGS sequence"/>
</dbReference>
<proteinExistence type="predicted"/>
<name>A0ABQ4QMB8_9HYPH</name>
<comment type="caution">
    <text evidence="1">The sequence shown here is derived from an EMBL/GenBank/DDBJ whole genome shotgun (WGS) entry which is preliminary data.</text>
</comment>
<evidence type="ECO:0000313" key="1">
    <source>
        <dbReference type="EMBL" id="GJD46040.1"/>
    </source>
</evidence>
<sequence length="63" mass="6635">MADKADVTTYILKQALAAKVGDHVEIAVEAEDGTTFKIRSTSEQLDALVGDLEGILDADDADA</sequence>
<protein>
    <submittedName>
        <fullName evidence="1">Uncharacterized protein</fullName>
    </submittedName>
</protein>
<keyword evidence="2" id="KW-1185">Reference proteome</keyword>
<gene>
    <name evidence="1" type="ORF">AFCDBAGC_3920</name>
</gene>